<evidence type="ECO:0000313" key="2">
    <source>
        <dbReference type="EMBL" id="CAF1118033.1"/>
    </source>
</evidence>
<dbReference type="InterPro" id="IPR020864">
    <property type="entry name" value="MACPF"/>
</dbReference>
<evidence type="ECO:0000313" key="4">
    <source>
        <dbReference type="Proteomes" id="UP000682733"/>
    </source>
</evidence>
<name>A0A8S2LGH4_9BILA</name>
<reference evidence="3" key="1">
    <citation type="submission" date="2021-02" db="EMBL/GenBank/DDBJ databases">
        <authorList>
            <person name="Nowell W R."/>
        </authorList>
    </citation>
    <scope>NUCLEOTIDE SEQUENCE</scope>
</reference>
<evidence type="ECO:0000313" key="3">
    <source>
        <dbReference type="EMBL" id="CAF3889695.1"/>
    </source>
</evidence>
<dbReference type="AlphaFoldDB" id="A0A8S2LGH4"/>
<dbReference type="Proteomes" id="UP000677228">
    <property type="component" value="Unassembled WGS sequence"/>
</dbReference>
<evidence type="ECO:0000259" key="1">
    <source>
        <dbReference type="PROSITE" id="PS51412"/>
    </source>
</evidence>
<feature type="domain" description="MACPF" evidence="1">
    <location>
        <begin position="1"/>
        <end position="191"/>
    </location>
</feature>
<gene>
    <name evidence="2" type="ORF">OVA965_LOCUS20043</name>
    <name evidence="3" type="ORF">TMI583_LOCUS20301</name>
</gene>
<protein>
    <recommendedName>
        <fullName evidence="1">MACPF domain-containing protein</fullName>
    </recommendedName>
</protein>
<dbReference type="Pfam" id="PF01823">
    <property type="entry name" value="MACPF"/>
    <property type="match status" value="1"/>
</dbReference>
<dbReference type="Proteomes" id="UP000682733">
    <property type="component" value="Unassembled WGS sequence"/>
</dbReference>
<organism evidence="3 4">
    <name type="scientific">Didymodactylos carnosus</name>
    <dbReference type="NCBI Taxonomy" id="1234261"/>
    <lineage>
        <taxon>Eukaryota</taxon>
        <taxon>Metazoa</taxon>
        <taxon>Spiralia</taxon>
        <taxon>Gnathifera</taxon>
        <taxon>Rotifera</taxon>
        <taxon>Eurotatoria</taxon>
        <taxon>Bdelloidea</taxon>
        <taxon>Philodinida</taxon>
        <taxon>Philodinidae</taxon>
        <taxon>Didymodactylos</taxon>
    </lineage>
</organism>
<sequence length="362" mass="41282">MSISQHLTTLYTLKMKAADTPTLLPLNRYARSAIKELTNDYDEELYNDFMNAWGTHIAVSTEIGGMKEQQMIFKDCIFRTANITDGIPEEELLKNLKQELLANPPCLTYYYAVRRMKPVDHFIGGNMLAVSDTALWQKSIVQDPALLRVLQYVPWYDVIENPTKKENLRQAIIKRYNRTNEERIARASKVRELRTNLTVQAKHVVYRLSNNNFSFETSDTITLADSYQCPTGLTKEELIQWCRVGKTIDACSLAWIDSVWVSTTEVPLCYERNETTGSFRIAARRLHSLKTGRPGEFRNYDSVGPWIHTGCSSFKNPCFSGLNGQVQEAYLCSGCDIKCTTPSSCRCECPEFPQTGPYQPEC</sequence>
<dbReference type="PROSITE" id="PS51412">
    <property type="entry name" value="MACPF_2"/>
    <property type="match status" value="1"/>
</dbReference>
<proteinExistence type="predicted"/>
<accession>A0A8S2LGH4</accession>
<dbReference type="EMBL" id="CAJNOK010010521">
    <property type="protein sequence ID" value="CAF1118033.1"/>
    <property type="molecule type" value="Genomic_DNA"/>
</dbReference>
<comment type="caution">
    <text evidence="3">The sequence shown here is derived from an EMBL/GenBank/DDBJ whole genome shotgun (WGS) entry which is preliminary data.</text>
</comment>
<dbReference type="EMBL" id="CAJOBA010015962">
    <property type="protein sequence ID" value="CAF3889695.1"/>
    <property type="molecule type" value="Genomic_DNA"/>
</dbReference>